<evidence type="ECO:0000313" key="3">
    <source>
        <dbReference type="Proteomes" id="UP000237003"/>
    </source>
</evidence>
<protein>
    <submittedName>
        <fullName evidence="2">Acyl-CoA dehydrogenase</fullName>
    </submittedName>
</protein>
<keyword evidence="1" id="KW-0732">Signal</keyword>
<evidence type="ECO:0000313" key="2">
    <source>
        <dbReference type="EMBL" id="POU67837.1"/>
    </source>
</evidence>
<accession>A0A2S4S1V6</accession>
<dbReference type="Proteomes" id="UP000237003">
    <property type="component" value="Unassembled WGS sequence"/>
</dbReference>
<name>A0A2S4S1V6_CITAM</name>
<evidence type="ECO:0000256" key="1">
    <source>
        <dbReference type="SAM" id="SignalP"/>
    </source>
</evidence>
<dbReference type="OrthoDB" id="6624628at2"/>
<gene>
    <name evidence="2" type="ORF">C3430_01740</name>
</gene>
<dbReference type="RefSeq" id="WP_103774765.1">
    <property type="nucleotide sequence ID" value="NZ_PQLX01000001.1"/>
</dbReference>
<dbReference type="AlphaFoldDB" id="A0A2S4S1V6"/>
<dbReference type="EMBL" id="PQLX01000001">
    <property type="protein sequence ID" value="POU67837.1"/>
    <property type="molecule type" value="Genomic_DNA"/>
</dbReference>
<comment type="caution">
    <text evidence="2">The sequence shown here is derived from an EMBL/GenBank/DDBJ whole genome shotgun (WGS) entry which is preliminary data.</text>
</comment>
<sequence length="120" mass="12565">MNRKLIALLMVAITLPAAATQYVKSGAVLTLNPAEDNAEFSVNASTEDGSGVCNMDGTAKPIDAGENQKRRWVWNDNASPCVAVFGEMNNGKASVMTRGCEGYCGASATGTMDGLFNPKS</sequence>
<feature type="chain" id="PRO_5015721804" evidence="1">
    <location>
        <begin position="20"/>
        <end position="120"/>
    </location>
</feature>
<feature type="signal peptide" evidence="1">
    <location>
        <begin position="1"/>
        <end position="19"/>
    </location>
</feature>
<organism evidence="2 3">
    <name type="scientific">Citrobacter amalonaticus</name>
    <dbReference type="NCBI Taxonomy" id="35703"/>
    <lineage>
        <taxon>Bacteria</taxon>
        <taxon>Pseudomonadati</taxon>
        <taxon>Pseudomonadota</taxon>
        <taxon>Gammaproteobacteria</taxon>
        <taxon>Enterobacterales</taxon>
        <taxon>Enterobacteriaceae</taxon>
        <taxon>Citrobacter</taxon>
    </lineage>
</organism>
<proteinExistence type="predicted"/>
<reference evidence="2 3" key="1">
    <citation type="submission" date="2018-01" db="EMBL/GenBank/DDBJ databases">
        <title>Complete genome sequences of 14 Citrobacter spp. isolated from plant in Canada.</title>
        <authorList>
            <person name="Bhandare S.G."/>
            <person name="Colavecchio A."/>
            <person name="Jeukens J."/>
            <person name="Emond-Rheault J.-G."/>
            <person name="Freschi L."/>
            <person name="Hamel J."/>
            <person name="Kukavica-Ibrulj I."/>
            <person name="Levesque R."/>
            <person name="Goodridge L."/>
        </authorList>
    </citation>
    <scope>NUCLEOTIDE SEQUENCE [LARGE SCALE GENOMIC DNA]</scope>
    <source>
        <strain evidence="2 3">S1285</strain>
    </source>
</reference>